<dbReference type="InterPro" id="IPR036465">
    <property type="entry name" value="vWFA_dom_sf"/>
</dbReference>
<evidence type="ECO:0000256" key="1">
    <source>
        <dbReference type="SAM" id="MobiDB-lite"/>
    </source>
</evidence>
<gene>
    <name evidence="4" type="ORF">J3D65DRAFT_670007</name>
</gene>
<proteinExistence type="predicted"/>
<reference evidence="4 5" key="1">
    <citation type="submission" date="2024-04" db="EMBL/GenBank/DDBJ databases">
        <title>Phyllosticta paracitricarpa is synonymous to the EU quarantine fungus P. citricarpa based on phylogenomic analyses.</title>
        <authorList>
            <consortium name="Lawrence Berkeley National Laboratory"/>
            <person name="Van ingen-buijs V.A."/>
            <person name="Van westerhoven A.C."/>
            <person name="Haridas S."/>
            <person name="Skiadas P."/>
            <person name="Martin F."/>
            <person name="Groenewald J.Z."/>
            <person name="Crous P.W."/>
            <person name="Seidl M.F."/>
        </authorList>
    </citation>
    <scope>NUCLEOTIDE SEQUENCE [LARGE SCALE GENOMIC DNA]</scope>
    <source>
        <strain evidence="4 5">CPC 17464</strain>
    </source>
</reference>
<feature type="region of interest" description="Disordered" evidence="1">
    <location>
        <begin position="836"/>
        <end position="882"/>
    </location>
</feature>
<protein>
    <submittedName>
        <fullName evidence="4">von Willebrand factor type A domain-containing protein</fullName>
    </submittedName>
</protein>
<dbReference type="Pfam" id="PF13768">
    <property type="entry name" value="VWA_3"/>
    <property type="match status" value="1"/>
</dbReference>
<dbReference type="SMART" id="SM00609">
    <property type="entry name" value="VIT"/>
    <property type="match status" value="1"/>
</dbReference>
<dbReference type="RefSeq" id="XP_066653384.1">
    <property type="nucleotide sequence ID" value="XM_066803254.1"/>
</dbReference>
<feature type="domain" description="VWFA" evidence="2">
    <location>
        <begin position="370"/>
        <end position="555"/>
    </location>
</feature>
<feature type="compositionally biased region" description="Polar residues" evidence="1">
    <location>
        <begin position="844"/>
        <end position="863"/>
    </location>
</feature>
<accession>A0ABR1LKD6</accession>
<dbReference type="EMBL" id="JBBPEH010000009">
    <property type="protein sequence ID" value="KAK7534345.1"/>
    <property type="molecule type" value="Genomic_DNA"/>
</dbReference>
<dbReference type="InterPro" id="IPR013694">
    <property type="entry name" value="VIT"/>
</dbReference>
<feature type="domain" description="VIT" evidence="3">
    <location>
        <begin position="75"/>
        <end position="205"/>
    </location>
</feature>
<dbReference type="PANTHER" id="PTHR45737">
    <property type="entry name" value="VON WILLEBRAND FACTOR A DOMAIN-CONTAINING PROTEIN 5A"/>
    <property type="match status" value="1"/>
</dbReference>
<dbReference type="GeneID" id="92036160"/>
<dbReference type="Pfam" id="PF08487">
    <property type="entry name" value="VIT"/>
    <property type="match status" value="1"/>
</dbReference>
<dbReference type="Gene3D" id="3.40.50.410">
    <property type="entry name" value="von Willebrand factor, type A domain"/>
    <property type="match status" value="1"/>
</dbReference>
<evidence type="ECO:0000259" key="3">
    <source>
        <dbReference type="PROSITE" id="PS51468"/>
    </source>
</evidence>
<dbReference type="PANTHER" id="PTHR45737:SF4">
    <property type="entry name" value="VON WILLEBRAND DOMAIN PROTEIN (AFU_ORTHOLOGUE AFUA_4G01160)"/>
    <property type="match status" value="1"/>
</dbReference>
<name>A0ABR1LKD6_9PEZI</name>
<feature type="region of interest" description="Disordered" evidence="1">
    <location>
        <begin position="1026"/>
        <end position="1046"/>
    </location>
</feature>
<comment type="caution">
    <text evidence="4">The sequence shown here is derived from an EMBL/GenBank/DDBJ whole genome shotgun (WGS) entry which is preliminary data.</text>
</comment>
<organism evidence="4 5">
    <name type="scientific">Phyllosticta citribraziliensis</name>
    <dbReference type="NCBI Taxonomy" id="989973"/>
    <lineage>
        <taxon>Eukaryota</taxon>
        <taxon>Fungi</taxon>
        <taxon>Dikarya</taxon>
        <taxon>Ascomycota</taxon>
        <taxon>Pezizomycotina</taxon>
        <taxon>Dothideomycetes</taxon>
        <taxon>Dothideomycetes incertae sedis</taxon>
        <taxon>Botryosphaeriales</taxon>
        <taxon>Phyllostictaceae</taxon>
        <taxon>Phyllosticta</taxon>
    </lineage>
</organism>
<evidence type="ECO:0000313" key="4">
    <source>
        <dbReference type="EMBL" id="KAK7534345.1"/>
    </source>
</evidence>
<evidence type="ECO:0000259" key="2">
    <source>
        <dbReference type="PROSITE" id="PS50234"/>
    </source>
</evidence>
<dbReference type="InterPro" id="IPR002035">
    <property type="entry name" value="VWF_A"/>
</dbReference>
<sequence length="1162" mass="127846">MSGYIHANRYLRSGLFDHVPSGLYFDPREQEEFVTPEVLDAPAPHDGAFFVGVHHLRNETGLPPIPGQPPTKVHVQKFKPPTARQPTHLPVLRVSAKVSVKTLLAETVLTQIFENRSQAVIKKAKYAFPLLPGSVIRSFRCKIGKKKELVTRIESKEEARTQFDRAIEESKAAAILEEHTVEIFEVNLGNIPPDETVTVQLVYVGELTVDSAVEQTSQPSEVVLTLPTSIAPRFGQSPDGWSGDGIGSSVDAGGLSILVDISMPFPILGQNCQSHRGASLRIGSLSQSGGLANLKPGEYDPTKAHVELKGHEASLGCDFVHRVSLAQPISQSVAIVEPHPSLEDHCAMMVSISPRDFLSQIEMTYDFTGEIIFVVDCSGSMRSKVEDLRRALEVCVCGLPENSFFNVCLFGTWQHFLWDESQPFNEQTKEAACSAVKNLKADMGGTDLFAALDIATQRSKKNSETCIFVITDGEFWNFDLIVNLVNDAHKNHGIHFFCLGIGNEVSHALVDGIAANGGGLSEVVLTDAGADWKSRVTCLLAQCMNPTSWELTVEVGGDLGAEHKSIDGNNYYYDHGLKLLNVELPSTIQAPFRIPNGHTLSRTSVYLLLSKGAQQAYRDRVTIKARLPTGEQAQITLIPEILDKIPQAIHPLAIKKAVTDLENKTAWPFSEQLKPLREGKPSEFHDAIKQEAVCFGKAWLIASKWTSFVAVDDETKQRQTTRILQQLFQPDQAGNSDLTRARYSVMNHGFPTRTPHEKRVQFTGTGHTHAGNDTASRRKRCIGSLGGNAFRTDFSHFGETLQISPLSSGETSPTSRLWDDNSAGLDATEALIAARNKSAAAQASTSSNEAHATGDSPQSSEGGHSNRGPASPSGPAGHSITKGRWSDRKYAMSGHFSSIDVGATQPAIPEQRPLDHTSYPEIENNFSPPSRRKSHFVESTGNLSISSAGDRSNSSVRRPSTNAILQPNTKPYDLCITTKFPSVRPLPPNYTPPSKQESYGPHNRTEEGVVNEQLDKLLKQTDGEAVGLEEDTPSRSHKPAFLPPPPEELTLDDLVESISISGYWQMTVEKVTLLERFFSADKMQQMEEEVAGVKLERSDVARIVQTALVLVYLEKRFGEQQQLLDLLMKKARRWLYRSLPDDVKRDKIQGLASAAWQEHARY</sequence>
<feature type="region of interest" description="Disordered" evidence="1">
    <location>
        <begin position="903"/>
        <end position="968"/>
    </location>
</feature>
<evidence type="ECO:0000313" key="5">
    <source>
        <dbReference type="Proteomes" id="UP001360953"/>
    </source>
</evidence>
<dbReference type="SUPFAM" id="SSF53300">
    <property type="entry name" value="vWA-like"/>
    <property type="match status" value="1"/>
</dbReference>
<dbReference type="Proteomes" id="UP001360953">
    <property type="component" value="Unassembled WGS sequence"/>
</dbReference>
<keyword evidence="5" id="KW-1185">Reference proteome</keyword>
<dbReference type="PROSITE" id="PS51468">
    <property type="entry name" value="VIT"/>
    <property type="match status" value="1"/>
</dbReference>
<dbReference type="PROSITE" id="PS50234">
    <property type="entry name" value="VWFA"/>
    <property type="match status" value="1"/>
</dbReference>
<dbReference type="SMART" id="SM00327">
    <property type="entry name" value="VWA"/>
    <property type="match status" value="1"/>
</dbReference>
<feature type="compositionally biased region" description="Polar residues" evidence="1">
    <location>
        <begin position="937"/>
        <end position="968"/>
    </location>
</feature>
<feature type="region of interest" description="Disordered" evidence="1">
    <location>
        <begin position="984"/>
        <end position="1006"/>
    </location>
</feature>